<comment type="similarity">
    <text evidence="4 7">Belongs to the glucosamine/galactosamine-6-phosphate isomerase family. 6-phosphogluconolactonase subfamily.</text>
</comment>
<accession>A0A4R7NML6</accession>
<dbReference type="GO" id="GO:0017057">
    <property type="term" value="F:6-phosphogluconolactonase activity"/>
    <property type="evidence" value="ECO:0007669"/>
    <property type="project" value="UniProtKB-UniRule"/>
</dbReference>
<sequence>MMTSIDEGRRYLAERLADTVAKALEADLASRERVLLVVSGGSTPKPFFSALASKALPWSRVDVTLADERWVADDDADSNARLVRETLLVGLAAEACFHSLTTDDDTPETGVEAVSARVAALPWPASVVVLGMGGDGHTASLFPDSEQLATALETTEATVAVRAPSVPQARITLSAARLADAHLHVLHINGEDKRRVLADALGGDDARQLPIRTFLAQPIATYWAP</sequence>
<name>A0A4R7NML6_9GAMM</name>
<evidence type="ECO:0000256" key="5">
    <source>
        <dbReference type="ARBA" id="ARBA00013198"/>
    </source>
</evidence>
<dbReference type="EC" id="3.1.1.31" evidence="5 7"/>
<dbReference type="Gene3D" id="3.40.50.1360">
    <property type="match status" value="1"/>
</dbReference>
<dbReference type="SUPFAM" id="SSF100950">
    <property type="entry name" value="NagB/RpiA/CoA transferase-like"/>
    <property type="match status" value="1"/>
</dbReference>
<evidence type="ECO:0000313" key="10">
    <source>
        <dbReference type="Proteomes" id="UP000295380"/>
    </source>
</evidence>
<evidence type="ECO:0000256" key="4">
    <source>
        <dbReference type="ARBA" id="ARBA00010662"/>
    </source>
</evidence>
<reference evidence="9 10" key="1">
    <citation type="submission" date="2019-03" db="EMBL/GenBank/DDBJ databases">
        <title>Genomic Encyclopedia of Type Strains, Phase IV (KMG-IV): sequencing the most valuable type-strain genomes for metagenomic binning, comparative biology and taxonomic classification.</title>
        <authorList>
            <person name="Goeker M."/>
        </authorList>
    </citation>
    <scope>NUCLEOTIDE SEQUENCE [LARGE SCALE GENOMIC DNA]</scope>
    <source>
        <strain evidence="9 10">DSM 6770</strain>
    </source>
</reference>
<dbReference type="CDD" id="cd01400">
    <property type="entry name" value="6PGL"/>
    <property type="match status" value="1"/>
</dbReference>
<dbReference type="PANTHER" id="PTHR11054:SF0">
    <property type="entry name" value="6-PHOSPHOGLUCONOLACTONASE"/>
    <property type="match status" value="1"/>
</dbReference>
<evidence type="ECO:0000256" key="3">
    <source>
        <dbReference type="ARBA" id="ARBA00004961"/>
    </source>
</evidence>
<evidence type="ECO:0000256" key="2">
    <source>
        <dbReference type="ARBA" id="ARBA00002681"/>
    </source>
</evidence>
<dbReference type="AlphaFoldDB" id="A0A4R7NML6"/>
<evidence type="ECO:0000256" key="7">
    <source>
        <dbReference type="RuleBase" id="RU365095"/>
    </source>
</evidence>
<dbReference type="GO" id="GO:0006098">
    <property type="term" value="P:pentose-phosphate shunt"/>
    <property type="evidence" value="ECO:0007669"/>
    <property type="project" value="UniProtKB-UniPathway"/>
</dbReference>
<evidence type="ECO:0000256" key="1">
    <source>
        <dbReference type="ARBA" id="ARBA00000832"/>
    </source>
</evidence>
<gene>
    <name evidence="7" type="primary">pgl</name>
    <name evidence="9" type="ORF">C8E00_105125</name>
</gene>
<dbReference type="Pfam" id="PF01182">
    <property type="entry name" value="Glucosamine_iso"/>
    <property type="match status" value="1"/>
</dbReference>
<dbReference type="PANTHER" id="PTHR11054">
    <property type="entry name" value="6-PHOSPHOGLUCONOLACTONASE"/>
    <property type="match status" value="1"/>
</dbReference>
<dbReference type="InterPro" id="IPR037171">
    <property type="entry name" value="NagB/RpiA_transferase-like"/>
</dbReference>
<keyword evidence="7" id="KW-0378">Hydrolase</keyword>
<comment type="caution">
    <text evidence="9">The sequence shown here is derived from an EMBL/GenBank/DDBJ whole genome shotgun (WGS) entry which is preliminary data.</text>
</comment>
<dbReference type="InterPro" id="IPR039104">
    <property type="entry name" value="6PGL"/>
</dbReference>
<dbReference type="NCBIfam" id="TIGR01198">
    <property type="entry name" value="pgl"/>
    <property type="match status" value="1"/>
</dbReference>
<feature type="domain" description="Glucosamine/galactosamine-6-phosphate isomerase" evidence="8">
    <location>
        <begin position="11"/>
        <end position="223"/>
    </location>
</feature>
<dbReference type="Proteomes" id="UP000295380">
    <property type="component" value="Unassembled WGS sequence"/>
</dbReference>
<organism evidence="9 10">
    <name type="scientific">Chromohalobacter marismortui</name>
    <dbReference type="NCBI Taxonomy" id="42055"/>
    <lineage>
        <taxon>Bacteria</taxon>
        <taxon>Pseudomonadati</taxon>
        <taxon>Pseudomonadota</taxon>
        <taxon>Gammaproteobacteria</taxon>
        <taxon>Oceanospirillales</taxon>
        <taxon>Halomonadaceae</taxon>
        <taxon>Chromohalobacter</taxon>
    </lineage>
</organism>
<dbReference type="InterPro" id="IPR005900">
    <property type="entry name" value="6-phosphogluconolactonase_DevB"/>
</dbReference>
<comment type="function">
    <text evidence="2 7">Hydrolysis of 6-phosphogluconolactone to 6-phosphogluconate.</text>
</comment>
<keyword evidence="10" id="KW-1185">Reference proteome</keyword>
<evidence type="ECO:0000259" key="8">
    <source>
        <dbReference type="Pfam" id="PF01182"/>
    </source>
</evidence>
<dbReference type="GO" id="GO:0005975">
    <property type="term" value="P:carbohydrate metabolic process"/>
    <property type="evidence" value="ECO:0007669"/>
    <property type="project" value="UniProtKB-UniRule"/>
</dbReference>
<proteinExistence type="inferred from homology"/>
<protein>
    <recommendedName>
        <fullName evidence="6 7">6-phosphogluconolactonase</fullName>
        <shortName evidence="7">6PGL</shortName>
        <ecNumber evidence="5 7">3.1.1.31</ecNumber>
    </recommendedName>
</protein>
<comment type="pathway">
    <text evidence="3 7">Carbohydrate degradation; pentose phosphate pathway; D-ribulose 5-phosphate from D-glucose 6-phosphate (oxidative stage): step 2/3.</text>
</comment>
<evidence type="ECO:0000256" key="6">
    <source>
        <dbReference type="ARBA" id="ARBA00020337"/>
    </source>
</evidence>
<dbReference type="InterPro" id="IPR006148">
    <property type="entry name" value="Glc/Gal-6P_isomerase"/>
</dbReference>
<dbReference type="RefSeq" id="WP_208291933.1">
    <property type="nucleotide sequence ID" value="NZ_SOBR01000005.1"/>
</dbReference>
<dbReference type="UniPathway" id="UPA00115">
    <property type="reaction ID" value="UER00409"/>
</dbReference>
<dbReference type="EMBL" id="SOBR01000005">
    <property type="protein sequence ID" value="TDU21641.1"/>
    <property type="molecule type" value="Genomic_DNA"/>
</dbReference>
<comment type="catalytic activity">
    <reaction evidence="1 7">
        <text>6-phospho-D-glucono-1,5-lactone + H2O = 6-phospho-D-gluconate + H(+)</text>
        <dbReference type="Rhea" id="RHEA:12556"/>
        <dbReference type="ChEBI" id="CHEBI:15377"/>
        <dbReference type="ChEBI" id="CHEBI:15378"/>
        <dbReference type="ChEBI" id="CHEBI:57955"/>
        <dbReference type="ChEBI" id="CHEBI:58759"/>
        <dbReference type="EC" id="3.1.1.31"/>
    </reaction>
</comment>
<evidence type="ECO:0000313" key="9">
    <source>
        <dbReference type="EMBL" id="TDU21641.1"/>
    </source>
</evidence>